<dbReference type="AlphaFoldDB" id="A0A5S3UV08"/>
<evidence type="ECO:0000256" key="1">
    <source>
        <dbReference type="SAM" id="Phobius"/>
    </source>
</evidence>
<keyword evidence="1" id="KW-1133">Transmembrane helix</keyword>
<keyword evidence="1" id="KW-0472">Membrane</keyword>
<feature type="domain" description="Potassium channel" evidence="2">
    <location>
        <begin position="157"/>
        <end position="221"/>
    </location>
</feature>
<gene>
    <name evidence="3" type="ORF">CWC22_014770</name>
</gene>
<feature type="transmembrane region" description="Helical" evidence="1">
    <location>
        <begin position="54"/>
        <end position="75"/>
    </location>
</feature>
<name>A0A5S3UV08_9GAMM</name>
<dbReference type="Gene3D" id="1.10.287.70">
    <property type="match status" value="1"/>
</dbReference>
<dbReference type="InterPro" id="IPR013099">
    <property type="entry name" value="K_chnl_dom"/>
</dbReference>
<dbReference type="PRINTS" id="PR00169">
    <property type="entry name" value="KCHANNEL"/>
</dbReference>
<proteinExistence type="predicted"/>
<protein>
    <recommendedName>
        <fullName evidence="2">Potassium channel domain-containing protein</fullName>
    </recommendedName>
</protein>
<accession>A0A5S3UV08</accession>
<evidence type="ECO:0000259" key="2">
    <source>
        <dbReference type="Pfam" id="PF07885"/>
    </source>
</evidence>
<evidence type="ECO:0000313" key="4">
    <source>
        <dbReference type="Proteomes" id="UP000305729"/>
    </source>
</evidence>
<feature type="transmembrane region" description="Helical" evidence="1">
    <location>
        <begin position="200"/>
        <end position="220"/>
    </location>
</feature>
<sequence>MTDLSSKKNPVWNRYTILKVLFSFSRFLIDYWKNRRADEGEVERKEYRGKVLRAWSKALFIIESFLAVAFLFGALFFKEVVSNLHIYWHYALLFYAYCRVNEIAFAFMRDLLSKLKDKEPHSNIRVYERVLMALRSYFGLALNFSILFYSSQVIFLLRYDVPLFTRPLEGFFDSLYFSVVTITTLGYGDVHPSHLFSKLLVMYEVFTGLLLLAVAFAIYIGQLEKNKVQVSEQGAEAEQDAEAES</sequence>
<feature type="transmembrane region" description="Helical" evidence="1">
    <location>
        <begin position="87"/>
        <end position="108"/>
    </location>
</feature>
<dbReference type="EMBL" id="CP045429">
    <property type="protein sequence ID" value="QPB84184.1"/>
    <property type="molecule type" value="Genomic_DNA"/>
</dbReference>
<feature type="transmembrane region" description="Helical" evidence="1">
    <location>
        <begin position="137"/>
        <end position="159"/>
    </location>
</feature>
<dbReference type="Pfam" id="PF07885">
    <property type="entry name" value="Ion_trans_2"/>
    <property type="match status" value="1"/>
</dbReference>
<keyword evidence="1" id="KW-0812">Transmembrane</keyword>
<dbReference type="RefSeq" id="WP_138538658.1">
    <property type="nucleotide sequence ID" value="NZ_CP045429.1"/>
</dbReference>
<reference evidence="3 4" key="1">
    <citation type="submission" date="2019-10" db="EMBL/GenBank/DDBJ databases">
        <title>Pseudoalteromonas rubra S4059.</title>
        <authorList>
            <person name="Paulsen S."/>
            <person name="Wang X."/>
        </authorList>
    </citation>
    <scope>NUCLEOTIDE SEQUENCE [LARGE SCALE GENOMIC DNA]</scope>
    <source>
        <strain evidence="3 4">S4059</strain>
    </source>
</reference>
<organism evidence="3 4">
    <name type="scientific">Pseudoalteromonas rubra</name>
    <dbReference type="NCBI Taxonomy" id="43658"/>
    <lineage>
        <taxon>Bacteria</taxon>
        <taxon>Pseudomonadati</taxon>
        <taxon>Pseudomonadota</taxon>
        <taxon>Gammaproteobacteria</taxon>
        <taxon>Alteromonadales</taxon>
        <taxon>Pseudoalteromonadaceae</taxon>
        <taxon>Pseudoalteromonas</taxon>
    </lineage>
</organism>
<dbReference type="SUPFAM" id="SSF81324">
    <property type="entry name" value="Voltage-gated potassium channels"/>
    <property type="match status" value="1"/>
</dbReference>
<dbReference type="Proteomes" id="UP000305729">
    <property type="component" value="Chromosome 1"/>
</dbReference>
<evidence type="ECO:0000313" key="3">
    <source>
        <dbReference type="EMBL" id="QPB84184.1"/>
    </source>
</evidence>